<name>A7IX14_PBCVN</name>
<accession>A7IX14</accession>
<proteinExistence type="predicted"/>
<organismHost>
    <name type="scientific">Chlorella</name>
    <dbReference type="NCBI Taxonomy" id="3071"/>
</organismHost>
<protein>
    <submittedName>
        <fullName evidence="1">Uncharacterized protein b489R</fullName>
    </submittedName>
</protein>
<evidence type="ECO:0000313" key="1">
    <source>
        <dbReference type="EMBL" id="ABT14888.1"/>
    </source>
</evidence>
<keyword evidence="2" id="KW-1185">Reference proteome</keyword>
<dbReference type="RefSeq" id="YP_001497685.1">
    <property type="nucleotide sequence ID" value="NC_009898.1"/>
</dbReference>
<gene>
    <name evidence="1" type="primary">b489R</name>
    <name evidence="1" type="ORF">NY2A_b489R</name>
</gene>
<dbReference type="OrthoDB" id="36616at10239"/>
<dbReference type="KEGG" id="vg:5659010"/>
<sequence length="148" mass="16752">MIFQTICTLISRGEVIHTSCTWSVISVLVSTFRMSAFGLKFHDIHRFRGSHGRSRGTCVIHIFILLTNGRFRNEFGTHLSDRLNDSSDTWRSDISVHQTSLRIKSHTTHIFGDITSSSVTFAIRIDDRIRLTVSSARTSASLIDISRL</sequence>
<reference evidence="1 2" key="1">
    <citation type="journal article" date="2007" name="Virology">
        <title>Sequence and annotation of the 369-kb NY-2A and the 345-kb AR158 viruses that infect Chlorella NC64A.</title>
        <authorList>
            <person name="Fitzgerald L.A."/>
            <person name="Graves M.V."/>
            <person name="Li X."/>
            <person name="Feldblyum T."/>
            <person name="Nierman W.C."/>
            <person name="Van Etten J.L."/>
        </authorList>
    </citation>
    <scope>NUCLEOTIDE SEQUENCE [LARGE SCALE GENOMIC DNA]</scope>
    <source>
        <strain evidence="1 2">NY-2A</strain>
    </source>
</reference>
<dbReference type="Proteomes" id="UP000202419">
    <property type="component" value="Segment"/>
</dbReference>
<dbReference type="EMBL" id="DQ491002">
    <property type="protein sequence ID" value="ABT14888.1"/>
    <property type="molecule type" value="Genomic_DNA"/>
</dbReference>
<organism evidence="1 2">
    <name type="scientific">Paramecium bursaria Chlorella virus NY2A</name>
    <name type="common">PBCV-NY2A</name>
    <dbReference type="NCBI Taxonomy" id="46021"/>
    <lineage>
        <taxon>Viruses</taxon>
        <taxon>Varidnaviria</taxon>
        <taxon>Bamfordvirae</taxon>
        <taxon>Nucleocytoviricota</taxon>
        <taxon>Megaviricetes</taxon>
        <taxon>Algavirales</taxon>
        <taxon>Phycodnaviridae</taxon>
        <taxon>Chlorovirus</taxon>
        <taxon>Chlorovirus americanus</taxon>
    </lineage>
</organism>
<dbReference type="GeneID" id="5659010"/>
<evidence type="ECO:0000313" key="2">
    <source>
        <dbReference type="Proteomes" id="UP000202419"/>
    </source>
</evidence>